<organism evidence="1 2">
    <name type="scientific">Pseudomonas vanderleydeniana</name>
    <dbReference type="NCBI Taxonomy" id="2745495"/>
    <lineage>
        <taxon>Bacteria</taxon>
        <taxon>Pseudomonadati</taxon>
        <taxon>Pseudomonadota</taxon>
        <taxon>Gammaproteobacteria</taxon>
        <taxon>Pseudomonadales</taxon>
        <taxon>Pseudomonadaceae</taxon>
        <taxon>Pseudomonas</taxon>
    </lineage>
</organism>
<dbReference type="KEGG" id="pvw:HU752_028360"/>
<name>A0A9E6PK34_9PSED</name>
<reference evidence="1 2" key="1">
    <citation type="journal article" date="2020" name="Microorganisms">
        <title>Reliable Identification of Environmental Pseudomonas Isolates Using the rpoD Gene.</title>
        <authorList>
            <consortium name="The Broad Institute Genome Sequencing Platform"/>
            <person name="Girard L."/>
            <person name="Lood C."/>
            <person name="Rokni-Zadeh H."/>
            <person name="van Noort V."/>
            <person name="Lavigne R."/>
            <person name="De Mot R."/>
        </authorList>
    </citation>
    <scope>NUCLEOTIDE SEQUENCE [LARGE SCALE GENOMIC DNA]</scope>
    <source>
        <strain evidence="1 2">RW8P3</strain>
    </source>
</reference>
<dbReference type="Proteomes" id="UP000634530">
    <property type="component" value="Chromosome"/>
</dbReference>
<evidence type="ECO:0000313" key="1">
    <source>
        <dbReference type="EMBL" id="QXI27767.1"/>
    </source>
</evidence>
<reference evidence="1 2" key="2">
    <citation type="journal article" date="2021" name="Microorganisms">
        <title>The Ever-Expanding Pseudomonas Genus: Description of 43 New Species and Partition of the Pseudomonas putida Group.</title>
        <authorList>
            <person name="Girard L."/>
            <person name="Lood C."/>
            <person name="Hofte M."/>
            <person name="Vandamme P."/>
            <person name="Rokni-Zadeh H."/>
            <person name="van Noort V."/>
            <person name="Lavigne R."/>
            <person name="De Mot R."/>
        </authorList>
    </citation>
    <scope>NUCLEOTIDE SEQUENCE [LARGE SCALE GENOMIC DNA]</scope>
    <source>
        <strain evidence="1 2">RW8P3</strain>
    </source>
</reference>
<sequence length="94" mass="10316">MDFRVLLAVGVALGCSLVTPVTDSMDGARPGQVLRIRAAPTITPVMQAAHGLETSSFRSAVFRTVHYQRQVEGVPLADSFEELPLKRHLPVWVF</sequence>
<proteinExistence type="predicted"/>
<protein>
    <submittedName>
        <fullName evidence="1">Uncharacterized protein</fullName>
    </submittedName>
</protein>
<dbReference type="PROSITE" id="PS51257">
    <property type="entry name" value="PROKAR_LIPOPROTEIN"/>
    <property type="match status" value="1"/>
</dbReference>
<gene>
    <name evidence="1" type="ORF">HU752_028360</name>
</gene>
<dbReference type="EMBL" id="CP077093">
    <property type="protein sequence ID" value="QXI27767.1"/>
    <property type="molecule type" value="Genomic_DNA"/>
</dbReference>
<keyword evidence="2" id="KW-1185">Reference proteome</keyword>
<accession>A0A9E6PK34</accession>
<dbReference type="RefSeq" id="WP_186678741.1">
    <property type="nucleotide sequence ID" value="NZ_CP077093.1"/>
</dbReference>
<evidence type="ECO:0000313" key="2">
    <source>
        <dbReference type="Proteomes" id="UP000634530"/>
    </source>
</evidence>
<dbReference type="AlphaFoldDB" id="A0A9E6PK34"/>